<evidence type="ECO:0000313" key="8">
    <source>
        <dbReference type="EMBL" id="QHL88556.1"/>
    </source>
</evidence>
<accession>A0A6P1P2C1</accession>
<evidence type="ECO:0000256" key="3">
    <source>
        <dbReference type="ARBA" id="ARBA00022989"/>
    </source>
</evidence>
<evidence type="ECO:0000313" key="9">
    <source>
        <dbReference type="Proteomes" id="UP000464214"/>
    </source>
</evidence>
<dbReference type="AlphaFoldDB" id="A0A6P1P2C1"/>
<dbReference type="KEGG" id="nib:GU926_14385"/>
<evidence type="ECO:0000259" key="7">
    <source>
        <dbReference type="Pfam" id="PF06803"/>
    </source>
</evidence>
<dbReference type="Pfam" id="PF06803">
    <property type="entry name" value="DUF1232"/>
    <property type="match status" value="1"/>
</dbReference>
<feature type="region of interest" description="Disordered" evidence="5">
    <location>
        <begin position="168"/>
        <end position="223"/>
    </location>
</feature>
<name>A0A6P1P2C1_9BACT</name>
<feature type="transmembrane region" description="Helical" evidence="6">
    <location>
        <begin position="77"/>
        <end position="99"/>
    </location>
</feature>
<keyword evidence="2 6" id="KW-0812">Transmembrane</keyword>
<sequence>MENQNPNQKHVSESPLFKRILAKAEGYVKQPSRLKDLLNDAYKKASEKKDVGTIAGEVFENLQTLGRLIKAAVNKEYTGLPTSTIVGGVGVILYFLMPIDLIPDWLPVVGFLDDISLLAWFMTSIKSELERFQAWEASNQYRNTDTQGHSQQHDGTVDTSAHTAKYENEPAGQYSGSRETTPSSSGIGASGPSGYTSPEAGNMQVGGNSSGAQGSIGGIIPPQNATTVTELHPVEGTPVQEKDPTATHDAAPTDHGVPTGYGEPNVRASTTDSTRVPSSNRDDMDHGGNVR</sequence>
<organism evidence="8 9">
    <name type="scientific">Nibribacter ruber</name>
    <dbReference type="NCBI Taxonomy" id="2698458"/>
    <lineage>
        <taxon>Bacteria</taxon>
        <taxon>Pseudomonadati</taxon>
        <taxon>Bacteroidota</taxon>
        <taxon>Cytophagia</taxon>
        <taxon>Cytophagales</taxon>
        <taxon>Hymenobacteraceae</taxon>
        <taxon>Nibribacter</taxon>
    </lineage>
</organism>
<dbReference type="EMBL" id="CP047897">
    <property type="protein sequence ID" value="QHL88556.1"/>
    <property type="molecule type" value="Genomic_DNA"/>
</dbReference>
<proteinExistence type="predicted"/>
<evidence type="ECO:0000256" key="6">
    <source>
        <dbReference type="SAM" id="Phobius"/>
    </source>
</evidence>
<feature type="region of interest" description="Disordered" evidence="5">
    <location>
        <begin position="236"/>
        <end position="291"/>
    </location>
</feature>
<evidence type="ECO:0000256" key="2">
    <source>
        <dbReference type="ARBA" id="ARBA00022692"/>
    </source>
</evidence>
<dbReference type="Proteomes" id="UP000464214">
    <property type="component" value="Chromosome"/>
</dbReference>
<keyword evidence="9" id="KW-1185">Reference proteome</keyword>
<dbReference type="InterPro" id="IPR010652">
    <property type="entry name" value="DUF1232"/>
</dbReference>
<feature type="compositionally biased region" description="Basic and acidic residues" evidence="5">
    <location>
        <begin position="280"/>
        <end position="291"/>
    </location>
</feature>
<dbReference type="RefSeq" id="WP_160693089.1">
    <property type="nucleotide sequence ID" value="NZ_CP047897.1"/>
</dbReference>
<evidence type="ECO:0000256" key="4">
    <source>
        <dbReference type="ARBA" id="ARBA00023136"/>
    </source>
</evidence>
<evidence type="ECO:0000256" key="1">
    <source>
        <dbReference type="ARBA" id="ARBA00004127"/>
    </source>
</evidence>
<dbReference type="GO" id="GO:0012505">
    <property type="term" value="C:endomembrane system"/>
    <property type="evidence" value="ECO:0007669"/>
    <property type="project" value="UniProtKB-SubCell"/>
</dbReference>
<protein>
    <submittedName>
        <fullName evidence="8">DUF1232 domain-containing protein</fullName>
    </submittedName>
</protein>
<keyword evidence="3 6" id="KW-1133">Transmembrane helix</keyword>
<feature type="domain" description="DUF1232" evidence="7">
    <location>
        <begin position="89"/>
        <end position="120"/>
    </location>
</feature>
<evidence type="ECO:0000256" key="5">
    <source>
        <dbReference type="SAM" id="MobiDB-lite"/>
    </source>
</evidence>
<keyword evidence="4 6" id="KW-0472">Membrane</keyword>
<feature type="compositionally biased region" description="Polar residues" evidence="5">
    <location>
        <begin position="267"/>
        <end position="279"/>
    </location>
</feature>
<reference evidence="8 9" key="1">
    <citation type="submission" date="2020-01" db="EMBL/GenBank/DDBJ databases">
        <authorList>
            <person name="Kim M."/>
        </authorList>
    </citation>
    <scope>NUCLEOTIDE SEQUENCE [LARGE SCALE GENOMIC DNA]</scope>
    <source>
        <strain evidence="8 9">BT10</strain>
    </source>
</reference>
<gene>
    <name evidence="8" type="ORF">GU926_14385</name>
</gene>
<feature type="compositionally biased region" description="Low complexity" evidence="5">
    <location>
        <begin position="182"/>
        <end position="194"/>
    </location>
</feature>
<comment type="subcellular location">
    <subcellularLocation>
        <location evidence="1">Endomembrane system</location>
        <topology evidence="1">Multi-pass membrane protein</topology>
    </subcellularLocation>
</comment>